<dbReference type="AlphaFoldDB" id="A0AAN9BV17"/>
<dbReference type="InterPro" id="IPR023262">
    <property type="entry name" value="AROS"/>
</dbReference>
<reference evidence="2 3" key="1">
    <citation type="submission" date="2024-02" db="EMBL/GenBank/DDBJ databases">
        <title>Chromosome-scale genome assembly of the rough periwinkle Littorina saxatilis.</title>
        <authorList>
            <person name="De Jode A."/>
            <person name="Faria R."/>
            <person name="Formenti G."/>
            <person name="Sims Y."/>
            <person name="Smith T.P."/>
            <person name="Tracey A."/>
            <person name="Wood J.M.D."/>
            <person name="Zagrodzka Z.B."/>
            <person name="Johannesson K."/>
            <person name="Butlin R.K."/>
            <person name="Leder E.H."/>
        </authorList>
    </citation>
    <scope>NUCLEOTIDE SEQUENCE [LARGE SCALE GENOMIC DNA]</scope>
    <source>
        <strain evidence="2">Snail1</strain>
        <tissue evidence="2">Muscle</tissue>
    </source>
</reference>
<name>A0AAN9BV17_9CAEN</name>
<dbReference type="PRINTS" id="PR02029">
    <property type="entry name" value="ACTREGSIRT1"/>
</dbReference>
<accession>A0AAN9BV17</accession>
<gene>
    <name evidence="2" type="ORF">V1264_011587</name>
</gene>
<evidence type="ECO:0000313" key="3">
    <source>
        <dbReference type="Proteomes" id="UP001374579"/>
    </source>
</evidence>
<organism evidence="2 3">
    <name type="scientific">Littorina saxatilis</name>
    <dbReference type="NCBI Taxonomy" id="31220"/>
    <lineage>
        <taxon>Eukaryota</taxon>
        <taxon>Metazoa</taxon>
        <taxon>Spiralia</taxon>
        <taxon>Lophotrochozoa</taxon>
        <taxon>Mollusca</taxon>
        <taxon>Gastropoda</taxon>
        <taxon>Caenogastropoda</taxon>
        <taxon>Littorinimorpha</taxon>
        <taxon>Littorinoidea</taxon>
        <taxon>Littorinidae</taxon>
        <taxon>Littorina</taxon>
    </lineage>
</organism>
<keyword evidence="3" id="KW-1185">Reference proteome</keyword>
<evidence type="ECO:0000313" key="2">
    <source>
        <dbReference type="EMBL" id="KAK7112077.1"/>
    </source>
</evidence>
<feature type="region of interest" description="Disordered" evidence="1">
    <location>
        <begin position="16"/>
        <end position="40"/>
    </location>
</feature>
<sequence length="151" mass="17897">MSHSIVKQALQLVQEDLQTEGDEPSSSSKGKKRKIKNAMKLIKTDRKGVWKELRRLQKQEQEKIKSKFEKPNFKSSIEKFQEDQVVLQAKKGQRPQATKAQPSKNAKKVFEHHLKHFNRRNASKELKQEEETTVFTDKDFDKFEEEYDFFK</sequence>
<protein>
    <recommendedName>
        <fullName evidence="4">Active regulator of SIRT1</fullName>
    </recommendedName>
</protein>
<dbReference type="Proteomes" id="UP001374579">
    <property type="component" value="Unassembled WGS sequence"/>
</dbReference>
<dbReference type="EMBL" id="JBAMIC010000002">
    <property type="protein sequence ID" value="KAK7112077.1"/>
    <property type="molecule type" value="Genomic_DNA"/>
</dbReference>
<comment type="caution">
    <text evidence="2">The sequence shown here is derived from an EMBL/GenBank/DDBJ whole genome shotgun (WGS) entry which is preliminary data.</text>
</comment>
<dbReference type="Pfam" id="PF15684">
    <property type="entry name" value="AROS"/>
    <property type="match status" value="1"/>
</dbReference>
<evidence type="ECO:0000256" key="1">
    <source>
        <dbReference type="SAM" id="MobiDB-lite"/>
    </source>
</evidence>
<evidence type="ECO:0008006" key="4">
    <source>
        <dbReference type="Google" id="ProtNLM"/>
    </source>
</evidence>
<proteinExistence type="predicted"/>